<dbReference type="PANTHER" id="PTHR13966">
    <property type="entry name" value="ENDONUCLEASE RELATED"/>
    <property type="match status" value="1"/>
</dbReference>
<comment type="caution">
    <text evidence="4">The sequence shown here is derived from an EMBL/GenBank/DDBJ whole genome shotgun (WGS) entry which is preliminary data.</text>
</comment>
<organism evidence="4 5">
    <name type="scientific">Rhodovibrio sodomensis</name>
    <dbReference type="NCBI Taxonomy" id="1088"/>
    <lineage>
        <taxon>Bacteria</taxon>
        <taxon>Pseudomonadati</taxon>
        <taxon>Pseudomonadota</taxon>
        <taxon>Alphaproteobacteria</taxon>
        <taxon>Rhodospirillales</taxon>
        <taxon>Rhodovibrionaceae</taxon>
        <taxon>Rhodovibrio</taxon>
    </lineage>
</organism>
<protein>
    <recommendedName>
        <fullName evidence="6">Endonuclease</fullName>
    </recommendedName>
</protein>
<proteinExistence type="predicted"/>
<feature type="signal peptide" evidence="1">
    <location>
        <begin position="1"/>
        <end position="27"/>
    </location>
</feature>
<reference evidence="4 5" key="1">
    <citation type="journal article" date="2020" name="Microorganisms">
        <title>Osmotic Adaptation and Compatible Solute Biosynthesis of Phototrophic Bacteria as Revealed from Genome Analyses.</title>
        <authorList>
            <person name="Imhoff J.F."/>
            <person name="Rahn T."/>
            <person name="Kunzel S."/>
            <person name="Keller A."/>
            <person name="Neulinger S.C."/>
        </authorList>
    </citation>
    <scope>NUCLEOTIDE SEQUENCE [LARGE SCALE GENOMIC DNA]</scope>
    <source>
        <strain evidence="4 5">DSM 9895</strain>
    </source>
</reference>
<feature type="domain" description="DNA/RNA non-specific endonuclease/pyrophosphatase/phosphodiesterase" evidence="3">
    <location>
        <begin position="61"/>
        <end position="270"/>
    </location>
</feature>
<gene>
    <name evidence="4" type="ORF">CKO28_16575</name>
</gene>
<evidence type="ECO:0000313" key="5">
    <source>
        <dbReference type="Proteomes" id="UP001296873"/>
    </source>
</evidence>
<dbReference type="InterPro" id="IPR020821">
    <property type="entry name" value="ENPP1-3/EXOG-like_nuc-like"/>
</dbReference>
<sequence>MSILRIGWRAGLAALVLTLCNVTHSGAAGRCRDLLPYGAPQARSAESRDTHYVCHARAGDAVGFYALAYAREHAGPSWAAYHLSRSKMLAVEALGLPRDDYFREDPGVETGGCDSPNHGDYTGVGARGLARGHLAPSKAMSWDPDAQDATYVTANVVPQHGGFNSGAWAKLEGNVRAWACTLGTVYVVTGVIHGPGAEPPLPWDDGTDIDVPTQVYKVTYTPAQGGRAVAFLFDNAGMPATAAALRAGMLSVDRLEAAAGLDVMPDLSGSQAKRLESAPADPRAWPLAAGSTFACTRDSLAARPE</sequence>
<dbReference type="SMART" id="SM00892">
    <property type="entry name" value="Endonuclease_NS"/>
    <property type="match status" value="1"/>
</dbReference>
<accession>A0ABS1DGR4</accession>
<dbReference type="InterPro" id="IPR044929">
    <property type="entry name" value="DNA/RNA_non-sp_Endonuclease_sf"/>
</dbReference>
<feature type="domain" description="ENPP1-3/EXOG-like endonuclease/phosphodiesterase" evidence="2">
    <location>
        <begin position="62"/>
        <end position="270"/>
    </location>
</feature>
<dbReference type="SUPFAM" id="SSF54060">
    <property type="entry name" value="His-Me finger endonucleases"/>
    <property type="match status" value="1"/>
</dbReference>
<evidence type="ECO:0000313" key="4">
    <source>
        <dbReference type="EMBL" id="MBK1669655.1"/>
    </source>
</evidence>
<dbReference type="InterPro" id="IPR040255">
    <property type="entry name" value="Non-specific_endonuclease"/>
</dbReference>
<dbReference type="Proteomes" id="UP001296873">
    <property type="component" value="Unassembled WGS sequence"/>
</dbReference>
<evidence type="ECO:0008006" key="6">
    <source>
        <dbReference type="Google" id="ProtNLM"/>
    </source>
</evidence>
<feature type="chain" id="PRO_5045912558" description="Endonuclease" evidence="1">
    <location>
        <begin position="28"/>
        <end position="305"/>
    </location>
</feature>
<dbReference type="InterPro" id="IPR044925">
    <property type="entry name" value="His-Me_finger_sf"/>
</dbReference>
<dbReference type="Pfam" id="PF01223">
    <property type="entry name" value="Endonuclease_NS"/>
    <property type="match status" value="1"/>
</dbReference>
<evidence type="ECO:0000259" key="3">
    <source>
        <dbReference type="SMART" id="SM00892"/>
    </source>
</evidence>
<name>A0ABS1DGR4_9PROT</name>
<dbReference type="PANTHER" id="PTHR13966:SF5">
    <property type="entry name" value="ENDONUCLEASE G, MITOCHONDRIAL"/>
    <property type="match status" value="1"/>
</dbReference>
<keyword evidence="1" id="KW-0732">Signal</keyword>
<evidence type="ECO:0000259" key="2">
    <source>
        <dbReference type="SMART" id="SM00477"/>
    </source>
</evidence>
<dbReference type="Gene3D" id="3.40.570.10">
    <property type="entry name" value="Extracellular Endonuclease, subunit A"/>
    <property type="match status" value="1"/>
</dbReference>
<evidence type="ECO:0000256" key="1">
    <source>
        <dbReference type="SAM" id="SignalP"/>
    </source>
</evidence>
<dbReference type="EMBL" id="NRRL01000056">
    <property type="protein sequence ID" value="MBK1669655.1"/>
    <property type="molecule type" value="Genomic_DNA"/>
</dbReference>
<keyword evidence="5" id="KW-1185">Reference proteome</keyword>
<dbReference type="InterPro" id="IPR001604">
    <property type="entry name" value="Endo_G_ENPP1-like_dom"/>
</dbReference>
<dbReference type="SMART" id="SM00477">
    <property type="entry name" value="NUC"/>
    <property type="match status" value="1"/>
</dbReference>